<dbReference type="GO" id="GO:0008093">
    <property type="term" value="F:cytoskeletal anchor activity"/>
    <property type="evidence" value="ECO:0007669"/>
    <property type="project" value="TreeGrafter"/>
</dbReference>
<dbReference type="SMART" id="SM00033">
    <property type="entry name" value="CH"/>
    <property type="match status" value="1"/>
</dbReference>
<dbReference type="InterPro" id="IPR036534">
    <property type="entry name" value="GAR_dom_sf"/>
</dbReference>
<evidence type="ECO:0008006" key="10">
    <source>
        <dbReference type="Google" id="ProtNLM"/>
    </source>
</evidence>
<dbReference type="Proteomes" id="UP001152759">
    <property type="component" value="Chromosome 9"/>
</dbReference>
<feature type="compositionally biased region" description="Basic residues" evidence="5">
    <location>
        <begin position="401"/>
        <end position="410"/>
    </location>
</feature>
<dbReference type="GO" id="GO:0051015">
    <property type="term" value="F:actin filament binding"/>
    <property type="evidence" value="ECO:0007669"/>
    <property type="project" value="TreeGrafter"/>
</dbReference>
<dbReference type="GO" id="GO:0051764">
    <property type="term" value="P:actin crosslink formation"/>
    <property type="evidence" value="ECO:0007669"/>
    <property type="project" value="TreeGrafter"/>
</dbReference>
<dbReference type="InterPro" id="IPR003108">
    <property type="entry name" value="GAR_dom"/>
</dbReference>
<reference evidence="8" key="1">
    <citation type="submission" date="2021-12" db="EMBL/GenBank/DDBJ databases">
        <authorList>
            <person name="King R."/>
        </authorList>
    </citation>
    <scope>NUCLEOTIDE SEQUENCE</scope>
</reference>
<keyword evidence="9" id="KW-1185">Reference proteome</keyword>
<evidence type="ECO:0000256" key="3">
    <source>
        <dbReference type="ARBA" id="ARBA00023212"/>
    </source>
</evidence>
<dbReference type="Pfam" id="PF02187">
    <property type="entry name" value="GAS2"/>
    <property type="match status" value="1"/>
</dbReference>
<comment type="subcellular location">
    <subcellularLocation>
        <location evidence="1">Cytoplasm</location>
        <location evidence="1">Cytoskeleton</location>
    </subcellularLocation>
</comment>
<dbReference type="AlphaFoldDB" id="A0A9P0FB11"/>
<dbReference type="GO" id="GO:0008017">
    <property type="term" value="F:microtubule binding"/>
    <property type="evidence" value="ECO:0007669"/>
    <property type="project" value="InterPro"/>
</dbReference>
<feature type="region of interest" description="Disordered" evidence="5">
    <location>
        <begin position="259"/>
        <end position="301"/>
    </location>
</feature>
<accession>A0A9P0FB11</accession>
<dbReference type="GO" id="GO:0005884">
    <property type="term" value="C:actin filament"/>
    <property type="evidence" value="ECO:0007669"/>
    <property type="project" value="TreeGrafter"/>
</dbReference>
<dbReference type="Pfam" id="PF00307">
    <property type="entry name" value="CH"/>
    <property type="match status" value="1"/>
</dbReference>
<feature type="domain" description="Calponin-homology (CH)" evidence="6">
    <location>
        <begin position="67"/>
        <end position="184"/>
    </location>
</feature>
<feature type="region of interest" description="Disordered" evidence="5">
    <location>
        <begin position="387"/>
        <end position="410"/>
    </location>
</feature>
<dbReference type="PANTHER" id="PTHR46756:SF13">
    <property type="entry name" value="GROWTH ARREST-SPECIFIC PROTEIN 2"/>
    <property type="match status" value="1"/>
</dbReference>
<gene>
    <name evidence="8" type="ORF">BEMITA_LOCUS14249</name>
</gene>
<dbReference type="InterPro" id="IPR036872">
    <property type="entry name" value="CH_dom_sf"/>
</dbReference>
<evidence type="ECO:0000313" key="8">
    <source>
        <dbReference type="EMBL" id="CAH0396145.1"/>
    </source>
</evidence>
<dbReference type="EMBL" id="OU963870">
    <property type="protein sequence ID" value="CAH0396145.1"/>
    <property type="molecule type" value="Genomic_DNA"/>
</dbReference>
<organism evidence="8 9">
    <name type="scientific">Bemisia tabaci</name>
    <name type="common">Sweetpotato whitefly</name>
    <name type="synonym">Aleurodes tabaci</name>
    <dbReference type="NCBI Taxonomy" id="7038"/>
    <lineage>
        <taxon>Eukaryota</taxon>
        <taxon>Metazoa</taxon>
        <taxon>Ecdysozoa</taxon>
        <taxon>Arthropoda</taxon>
        <taxon>Hexapoda</taxon>
        <taxon>Insecta</taxon>
        <taxon>Pterygota</taxon>
        <taxon>Neoptera</taxon>
        <taxon>Paraneoptera</taxon>
        <taxon>Hemiptera</taxon>
        <taxon>Sternorrhyncha</taxon>
        <taxon>Aleyrodoidea</taxon>
        <taxon>Aleyrodidae</taxon>
        <taxon>Aleyrodinae</taxon>
        <taxon>Bemisia</taxon>
    </lineage>
</organism>
<proteinExistence type="inferred from homology"/>
<comment type="similarity">
    <text evidence="4">Belongs to the GAS2 family.</text>
</comment>
<dbReference type="SUPFAM" id="SSF143575">
    <property type="entry name" value="GAS2 domain-like"/>
    <property type="match status" value="1"/>
</dbReference>
<evidence type="ECO:0000256" key="2">
    <source>
        <dbReference type="ARBA" id="ARBA00022490"/>
    </source>
</evidence>
<evidence type="ECO:0000256" key="1">
    <source>
        <dbReference type="ARBA" id="ARBA00004245"/>
    </source>
</evidence>
<dbReference type="Gene3D" id="1.10.418.10">
    <property type="entry name" value="Calponin-like domain"/>
    <property type="match status" value="1"/>
</dbReference>
<evidence type="ECO:0000256" key="4">
    <source>
        <dbReference type="ARBA" id="ARBA00038441"/>
    </source>
</evidence>
<dbReference type="SMART" id="SM00243">
    <property type="entry name" value="GAS2"/>
    <property type="match status" value="1"/>
</dbReference>
<keyword evidence="2" id="KW-0963">Cytoplasm</keyword>
<dbReference type="PANTHER" id="PTHR46756">
    <property type="entry name" value="TRANSGELIN"/>
    <property type="match status" value="1"/>
</dbReference>
<name>A0A9P0FB11_BEMTA</name>
<dbReference type="Gene3D" id="3.30.920.20">
    <property type="entry name" value="Gas2-like domain"/>
    <property type="match status" value="1"/>
</dbReference>
<dbReference type="CDD" id="cd21204">
    <property type="entry name" value="CH_GAS2-like"/>
    <property type="match status" value="1"/>
</dbReference>
<evidence type="ECO:0000259" key="7">
    <source>
        <dbReference type="SMART" id="SM00243"/>
    </source>
</evidence>
<keyword evidence="3" id="KW-0206">Cytoskeleton</keyword>
<evidence type="ECO:0000313" key="9">
    <source>
        <dbReference type="Proteomes" id="UP001152759"/>
    </source>
</evidence>
<dbReference type="SUPFAM" id="SSF47576">
    <property type="entry name" value="Calponin-homology domain, CH-domain"/>
    <property type="match status" value="1"/>
</dbReference>
<feature type="compositionally biased region" description="Polar residues" evidence="5">
    <location>
        <begin position="387"/>
        <end position="396"/>
    </location>
</feature>
<sequence length="410" mass="45509">MTSGTAAAWRCSTTLVTSPSGNGHLGHEWGLAASCNGGARLPETEEEYVEFYQDRIVSSQSRQLLPLQEDLADWINKTLGLDCLTASNLLDMLDNGVVLCRLARVIQEKMQEAAHHGACKKPIPVISGRCFESAARRSFFARDNMDKFIQFCRKLGVHQHLLFESEDLVLHANPRNVLLCLMEVARIASLYNVEPPGLVQLEREIAEEESQHDSGLGMTAWHYDSKTLRHSSSTSVLGGGGGWVHRGVSPDHCTIGKSEKLRRATSETGPAPILRGASDGIPSDTTEDEWSRGSAEDPDFDDEQVGISLLDRKVQQATKEVQRHCHCLGSKCDKLKVNKVGEGRYSIAGRNVFIRLLKDTHMMVRVGGGWDTLEHFLMRHDPCQQLSRSVSRTNSPVPRHCTPKKYLRSS</sequence>
<feature type="domain" description="GAR" evidence="7">
    <location>
        <begin position="312"/>
        <end position="387"/>
    </location>
</feature>
<protein>
    <recommendedName>
        <fullName evidence="10">Growth arrest-specific protein 2-like</fullName>
    </recommendedName>
</protein>
<evidence type="ECO:0000259" key="6">
    <source>
        <dbReference type="SMART" id="SM00033"/>
    </source>
</evidence>
<evidence type="ECO:0000256" key="5">
    <source>
        <dbReference type="SAM" id="MobiDB-lite"/>
    </source>
</evidence>
<dbReference type="InterPro" id="IPR001715">
    <property type="entry name" value="CH_dom"/>
</dbReference>